<evidence type="ECO:0000313" key="1">
    <source>
        <dbReference type="EMBL" id="MCW6507729.1"/>
    </source>
</evidence>
<name>A0AA42CHX1_9HYPH</name>
<gene>
    <name evidence="1" type="ORF">M8523_06795</name>
</gene>
<protein>
    <submittedName>
        <fullName evidence="1">Uncharacterized protein</fullName>
    </submittedName>
</protein>
<dbReference type="Proteomes" id="UP001165667">
    <property type="component" value="Unassembled WGS sequence"/>
</dbReference>
<comment type="caution">
    <text evidence="1">The sequence shown here is derived from an EMBL/GenBank/DDBJ whole genome shotgun (WGS) entry which is preliminary data.</text>
</comment>
<organism evidence="1 2">
    <name type="scientific">Lichenifustis flavocetrariae</name>
    <dbReference type="NCBI Taxonomy" id="2949735"/>
    <lineage>
        <taxon>Bacteria</taxon>
        <taxon>Pseudomonadati</taxon>
        <taxon>Pseudomonadota</taxon>
        <taxon>Alphaproteobacteria</taxon>
        <taxon>Hyphomicrobiales</taxon>
        <taxon>Lichenihabitantaceae</taxon>
        <taxon>Lichenifustis</taxon>
    </lineage>
</organism>
<proteinExistence type="predicted"/>
<accession>A0AA42CHX1</accession>
<keyword evidence="2" id="KW-1185">Reference proteome</keyword>
<evidence type="ECO:0000313" key="2">
    <source>
        <dbReference type="Proteomes" id="UP001165667"/>
    </source>
</evidence>
<dbReference type="EMBL" id="JAMOIM010000003">
    <property type="protein sequence ID" value="MCW6507729.1"/>
    <property type="molecule type" value="Genomic_DNA"/>
</dbReference>
<dbReference type="AlphaFoldDB" id="A0AA42CHX1"/>
<dbReference type="RefSeq" id="WP_282584088.1">
    <property type="nucleotide sequence ID" value="NZ_JAMOIM010000003.1"/>
</dbReference>
<reference evidence="1" key="1">
    <citation type="submission" date="2022-05" db="EMBL/GenBank/DDBJ databases">
        <authorList>
            <person name="Pankratov T."/>
        </authorList>
    </citation>
    <scope>NUCLEOTIDE SEQUENCE</scope>
    <source>
        <strain evidence="1">BP6-180914</strain>
    </source>
</reference>
<sequence length="125" mass="13275">MNFDPNLAWNNDAMATVVHESTHAVVDAVRIGRPISYGDNEVAAYVAETLFKINKGIQFNKTGPVASPLFALTSSVVGSGTNNPPFNIDQKKGFSLRVAILAVYKQMAASQGKSVPATVMPLGIP</sequence>